<comment type="caution">
    <text evidence="1">The sequence shown here is derived from an EMBL/GenBank/DDBJ whole genome shotgun (WGS) entry which is preliminary data.</text>
</comment>
<reference evidence="1 2" key="1">
    <citation type="submission" date="2015-08" db="EMBL/GenBank/DDBJ databases">
        <title>Draft genome sequence of cellulolytic and xylanolytic Paenibacillus sp. A59, isolated from a decaying forest soil from Patagonia, Argentina.</title>
        <authorList>
            <person name="Ghio S."/>
            <person name="Caceres A.M."/>
            <person name="Talia P."/>
            <person name="Grasso D."/>
            <person name="Campos E."/>
        </authorList>
    </citation>
    <scope>NUCLEOTIDE SEQUENCE [LARGE SCALE GENOMIC DNA]</scope>
    <source>
        <strain evidence="1 2">A59</strain>
    </source>
</reference>
<dbReference type="AlphaFoldDB" id="A0A0N0UHC9"/>
<proteinExistence type="predicted"/>
<name>A0A0N0UHC9_9BACL</name>
<organism evidence="1 2">
    <name type="scientific">Paenibacillus xylanivorans</name>
    <dbReference type="NCBI Taxonomy" id="1705561"/>
    <lineage>
        <taxon>Bacteria</taxon>
        <taxon>Bacillati</taxon>
        <taxon>Bacillota</taxon>
        <taxon>Bacilli</taxon>
        <taxon>Bacillales</taxon>
        <taxon>Paenibacillaceae</taxon>
        <taxon>Paenibacillus</taxon>
    </lineage>
</organism>
<sequence>MNLGGKEMTNVFAAETRNQMKWINEPNTWSYTEQGVLIVEAQADTDFFQDPAGKHIRATAPFLSMPVPTDFEMTTQLTVDMKHQYDSGCLMVMADERNWCKLCFEYDGKAATIVSVVTKDGSSDDCNSVEVPVTNPYLRIRKVEDCISFFYSPDGVEWKLIRYFGMPMEGEIRAGVVGQSPAGTGCTCQFLSMNVTRPDVTARF</sequence>
<gene>
    <name evidence="1" type="ORF">AMS66_19390</name>
</gene>
<dbReference type="SUPFAM" id="SSF49899">
    <property type="entry name" value="Concanavalin A-like lectins/glucanases"/>
    <property type="match status" value="1"/>
</dbReference>
<evidence type="ECO:0000313" key="1">
    <source>
        <dbReference type="EMBL" id="KOY14927.1"/>
    </source>
</evidence>
<dbReference type="PANTHER" id="PTHR35332">
    <property type="entry name" value="REGULATION OF ENOLASE PROTEIN 1"/>
    <property type="match status" value="1"/>
</dbReference>
<dbReference type="PANTHER" id="PTHR35332:SF2">
    <property type="entry name" value="REGULATION OF ENOLASE PROTEIN 1"/>
    <property type="match status" value="1"/>
</dbReference>
<dbReference type="PATRIC" id="fig|1705561.3.peg.4019"/>
<dbReference type="Pfam" id="PF07081">
    <property type="entry name" value="DUF1349"/>
    <property type="match status" value="1"/>
</dbReference>
<dbReference type="Proteomes" id="UP000037688">
    <property type="component" value="Unassembled WGS sequence"/>
</dbReference>
<evidence type="ECO:0000313" key="2">
    <source>
        <dbReference type="Proteomes" id="UP000037688"/>
    </source>
</evidence>
<dbReference type="InterPro" id="IPR013320">
    <property type="entry name" value="ConA-like_dom_sf"/>
</dbReference>
<dbReference type="EMBL" id="LITU01000068">
    <property type="protein sequence ID" value="KOY14927.1"/>
    <property type="molecule type" value="Genomic_DNA"/>
</dbReference>
<dbReference type="InterPro" id="IPR009784">
    <property type="entry name" value="DUF1349"/>
</dbReference>
<dbReference type="Gene3D" id="2.60.120.200">
    <property type="match status" value="1"/>
</dbReference>
<keyword evidence="2" id="KW-1185">Reference proteome</keyword>
<evidence type="ECO:0008006" key="3">
    <source>
        <dbReference type="Google" id="ProtNLM"/>
    </source>
</evidence>
<accession>A0A0N0UHC9</accession>
<protein>
    <recommendedName>
        <fullName evidence="3">DUF1349 domain-containing protein</fullName>
    </recommendedName>
</protein>